<dbReference type="HOGENOM" id="CLU_075053_4_1_9"/>
<dbReference type="Pfam" id="PF00027">
    <property type="entry name" value="cNMP_binding"/>
    <property type="match status" value="1"/>
</dbReference>
<proteinExistence type="predicted"/>
<reference evidence="6" key="1">
    <citation type="submission" date="2007-11" db="EMBL/GenBank/DDBJ databases">
        <authorList>
            <person name="Fulton L."/>
            <person name="Clifton S."/>
            <person name="Fulton B."/>
            <person name="Xu J."/>
            <person name="Minx P."/>
            <person name="Pepin K.H."/>
            <person name="Johnson M."/>
            <person name="Thiruvilangam P."/>
            <person name="Bhonagiri V."/>
            <person name="Nash W.E."/>
            <person name="Mardis E.R."/>
            <person name="Wilson R.K."/>
        </authorList>
    </citation>
    <scope>NUCLEOTIDE SEQUENCE [LARGE SCALE GENOMIC DNA]</scope>
    <source>
        <strain evidence="6">DSM 1402</strain>
    </source>
</reference>
<dbReference type="PROSITE" id="PS50042">
    <property type="entry name" value="CNMP_BINDING_3"/>
    <property type="match status" value="1"/>
</dbReference>
<dbReference type="InterPro" id="IPR018490">
    <property type="entry name" value="cNMP-bd_dom_sf"/>
</dbReference>
<dbReference type="CDD" id="cd00038">
    <property type="entry name" value="CAP_ED"/>
    <property type="match status" value="1"/>
</dbReference>
<evidence type="ECO:0000313" key="6">
    <source>
        <dbReference type="EMBL" id="EDS17064.1"/>
    </source>
</evidence>
<dbReference type="Pfam" id="PF13545">
    <property type="entry name" value="HTH_Crp_2"/>
    <property type="match status" value="1"/>
</dbReference>
<dbReference type="InterPro" id="IPR012318">
    <property type="entry name" value="HTH_CRP"/>
</dbReference>
<name>B0N8Q7_9FIRM</name>
<evidence type="ECO:0000256" key="2">
    <source>
        <dbReference type="ARBA" id="ARBA00023125"/>
    </source>
</evidence>
<dbReference type="SUPFAM" id="SSF51206">
    <property type="entry name" value="cAMP-binding domain-like"/>
    <property type="match status" value="1"/>
</dbReference>
<dbReference type="Gene3D" id="2.60.120.10">
    <property type="entry name" value="Jelly Rolls"/>
    <property type="match status" value="1"/>
</dbReference>
<dbReference type="GO" id="GO:0003677">
    <property type="term" value="F:DNA binding"/>
    <property type="evidence" value="ECO:0007669"/>
    <property type="project" value="UniProtKB-KW"/>
</dbReference>
<dbReference type="SUPFAM" id="SSF46785">
    <property type="entry name" value="Winged helix' DNA-binding domain"/>
    <property type="match status" value="1"/>
</dbReference>
<keyword evidence="1" id="KW-0805">Transcription regulation</keyword>
<gene>
    <name evidence="6" type="ORF">CLORAM_03038</name>
</gene>
<keyword evidence="7" id="KW-1185">Reference proteome</keyword>
<dbReference type="InterPro" id="IPR000595">
    <property type="entry name" value="cNMP-bd_dom"/>
</dbReference>
<dbReference type="SMR" id="B0N8Q7"/>
<evidence type="ECO:0000256" key="1">
    <source>
        <dbReference type="ARBA" id="ARBA00023015"/>
    </source>
</evidence>
<dbReference type="eggNOG" id="COG0664">
    <property type="taxonomic scope" value="Bacteria"/>
</dbReference>
<accession>B0N8Q7</accession>
<dbReference type="PROSITE" id="PS51063">
    <property type="entry name" value="HTH_CRP_2"/>
    <property type="match status" value="1"/>
</dbReference>
<comment type="caution">
    <text evidence="6">The sequence shown here is derived from an EMBL/GenBank/DDBJ whole genome shotgun (WGS) entry which is preliminary data.</text>
</comment>
<dbReference type="EMBL" id="ABFX02000013">
    <property type="protein sequence ID" value="EDS17064.1"/>
    <property type="molecule type" value="Genomic_DNA"/>
</dbReference>
<organism evidence="6 7">
    <name type="scientific">Thomasclavelia ramosa DSM 1402</name>
    <dbReference type="NCBI Taxonomy" id="445974"/>
    <lineage>
        <taxon>Bacteria</taxon>
        <taxon>Bacillati</taxon>
        <taxon>Bacillota</taxon>
        <taxon>Erysipelotrichia</taxon>
        <taxon>Erysipelotrichales</taxon>
        <taxon>Coprobacillaceae</taxon>
        <taxon>Thomasclavelia</taxon>
    </lineage>
</organism>
<dbReference type="AlphaFoldDB" id="B0N8Q7"/>
<dbReference type="GO" id="GO:0006355">
    <property type="term" value="P:regulation of DNA-templated transcription"/>
    <property type="evidence" value="ECO:0007669"/>
    <property type="project" value="InterPro"/>
</dbReference>
<keyword evidence="2" id="KW-0238">DNA-binding</keyword>
<feature type="domain" description="Cyclic nucleotide-binding" evidence="4">
    <location>
        <begin position="22"/>
        <end position="94"/>
    </location>
</feature>
<dbReference type="InterPro" id="IPR014710">
    <property type="entry name" value="RmlC-like_jellyroll"/>
</dbReference>
<sequence length="230" mass="26566">MLFLQQKEQIMKKLQILKQCSLFKGIDPAEIEKLLNCLKSHEKTYQKNETIIRQGDIIHEIGLVLDGQAHIYHIDFWGNKTIISEIKASEFFLESYACALQQEIDLNVVATEITTILFLDISHLIRSCQHSCSFHHKIIQNLLSIVSNKNVLLTQKIHHLTRRTTQEKILSYLNSQALKNNSLTFEIPFNRQQLADYLAVERSALSSELSKLQKNGIIAYKKNTFQLKKS</sequence>
<protein>
    <submittedName>
        <fullName evidence="6">Cyclic nucleotide-binding domain protein</fullName>
    </submittedName>
</protein>
<dbReference type="Proteomes" id="UP000005798">
    <property type="component" value="Unassembled WGS sequence"/>
</dbReference>
<dbReference type="InterPro" id="IPR036390">
    <property type="entry name" value="WH_DNA-bd_sf"/>
</dbReference>
<keyword evidence="3" id="KW-0804">Transcription</keyword>
<evidence type="ECO:0000256" key="3">
    <source>
        <dbReference type="ARBA" id="ARBA00023163"/>
    </source>
</evidence>
<evidence type="ECO:0000259" key="4">
    <source>
        <dbReference type="PROSITE" id="PS50042"/>
    </source>
</evidence>
<reference evidence="6" key="2">
    <citation type="submission" date="2014-06" db="EMBL/GenBank/DDBJ databases">
        <title>Draft genome sequence of Clostridium ramosum(DSM 1402).</title>
        <authorList>
            <person name="Sudarsanam P."/>
            <person name="Ley R."/>
            <person name="Guruge J."/>
            <person name="Turnbaugh P.J."/>
            <person name="Mahowald M."/>
            <person name="Liep D."/>
            <person name="Gordon J."/>
        </authorList>
    </citation>
    <scope>NUCLEOTIDE SEQUENCE</scope>
    <source>
        <strain evidence="6">DSM 1402</strain>
    </source>
</reference>
<feature type="domain" description="HTH crp-type" evidence="5">
    <location>
        <begin position="163"/>
        <end position="230"/>
    </location>
</feature>
<evidence type="ECO:0000259" key="5">
    <source>
        <dbReference type="PROSITE" id="PS51063"/>
    </source>
</evidence>
<evidence type="ECO:0000313" key="7">
    <source>
        <dbReference type="Proteomes" id="UP000005798"/>
    </source>
</evidence>
<dbReference type="SMART" id="SM00100">
    <property type="entry name" value="cNMP"/>
    <property type="match status" value="1"/>
</dbReference>